<accession>A0A7I7KVW6</accession>
<dbReference type="RefSeq" id="WP_163776281.1">
    <property type="nucleotide sequence ID" value="NZ_AP022569.1"/>
</dbReference>
<reference evidence="1 2" key="1">
    <citation type="journal article" date="2019" name="Emerg. Microbes Infect.">
        <title>Comprehensive subspecies identification of 175 nontuberculous mycobacteria species based on 7547 genomic profiles.</title>
        <authorList>
            <person name="Matsumoto Y."/>
            <person name="Kinjo T."/>
            <person name="Motooka D."/>
            <person name="Nabeya D."/>
            <person name="Jung N."/>
            <person name="Uechi K."/>
            <person name="Horii T."/>
            <person name="Iida T."/>
            <person name="Fujita J."/>
            <person name="Nakamura S."/>
        </authorList>
    </citation>
    <scope>NUCLEOTIDE SEQUENCE [LARGE SCALE GENOMIC DNA]</scope>
    <source>
        <strain evidence="1 2">JCM 12404</strain>
    </source>
</reference>
<keyword evidence="2" id="KW-1185">Reference proteome</keyword>
<protein>
    <recommendedName>
        <fullName evidence="3">Glycosyl transferase</fullName>
    </recommendedName>
</protein>
<organism evidence="1 2">
    <name type="scientific">Mycobacterium cookii</name>
    <dbReference type="NCBI Taxonomy" id="1775"/>
    <lineage>
        <taxon>Bacteria</taxon>
        <taxon>Bacillati</taxon>
        <taxon>Actinomycetota</taxon>
        <taxon>Actinomycetes</taxon>
        <taxon>Mycobacteriales</taxon>
        <taxon>Mycobacteriaceae</taxon>
        <taxon>Mycobacterium</taxon>
    </lineage>
</organism>
<dbReference type="KEGG" id="mcoo:MCOO_20880"/>
<dbReference type="SUPFAM" id="SSF53448">
    <property type="entry name" value="Nucleotide-diphospho-sugar transferases"/>
    <property type="match status" value="1"/>
</dbReference>
<proteinExistence type="predicted"/>
<evidence type="ECO:0008006" key="3">
    <source>
        <dbReference type="Google" id="ProtNLM"/>
    </source>
</evidence>
<dbReference type="Gene3D" id="3.90.550.40">
    <property type="match status" value="1"/>
</dbReference>
<sequence length="256" mass="27786">MTADGGQNLDMGPVGAGPSVFIATPMYGGMAAGTYTMALAHTPAAFFKNGVGLYYSCVLNDSLVTRARNYLTYQFLQSPASHLMWIDADIGFDPVDIVRMVQADKDIVCGIYPKKEIHWQQVAQAARDGVPAERLRDHERAYVVNLIDDSPDRISDDGLVEIANAGTGFMLIKRGVFEALSDDVPSYADGSTPGIALKAFYAVSIDPDSANSLLSEDYHFCRLARDRGIKIYAAPWVRLNHMGTYIFGNPSGPPGP</sequence>
<dbReference type="InterPro" id="IPR029044">
    <property type="entry name" value="Nucleotide-diphossugar_trans"/>
</dbReference>
<dbReference type="Proteomes" id="UP000465866">
    <property type="component" value="Chromosome"/>
</dbReference>
<gene>
    <name evidence="1" type="ORF">MCOO_20880</name>
</gene>
<evidence type="ECO:0000313" key="1">
    <source>
        <dbReference type="EMBL" id="BBX46073.1"/>
    </source>
</evidence>
<name>A0A7I7KVW6_9MYCO</name>
<dbReference type="EMBL" id="AP022569">
    <property type="protein sequence ID" value="BBX46073.1"/>
    <property type="molecule type" value="Genomic_DNA"/>
</dbReference>
<evidence type="ECO:0000313" key="2">
    <source>
        <dbReference type="Proteomes" id="UP000465866"/>
    </source>
</evidence>
<dbReference type="AlphaFoldDB" id="A0A7I7KVW6"/>